<dbReference type="Proteomes" id="UP000325672">
    <property type="component" value="Unassembled WGS sequence"/>
</dbReference>
<accession>A0A5N6STU6</accession>
<dbReference type="Gene3D" id="3.60.130.10">
    <property type="entry name" value="Clavaminate synthase-like"/>
    <property type="match status" value="1"/>
</dbReference>
<organism evidence="3 4">
    <name type="scientific">Aspergillus pseudotamarii</name>
    <dbReference type="NCBI Taxonomy" id="132259"/>
    <lineage>
        <taxon>Eukaryota</taxon>
        <taxon>Fungi</taxon>
        <taxon>Dikarya</taxon>
        <taxon>Ascomycota</taxon>
        <taxon>Pezizomycotina</taxon>
        <taxon>Eurotiomycetes</taxon>
        <taxon>Eurotiomycetidae</taxon>
        <taxon>Eurotiales</taxon>
        <taxon>Aspergillaceae</taxon>
        <taxon>Aspergillus</taxon>
        <taxon>Aspergillus subgen. Circumdati</taxon>
    </lineage>
</organism>
<dbReference type="InterPro" id="IPR050411">
    <property type="entry name" value="AlphaKG_dependent_hydroxylases"/>
</dbReference>
<dbReference type="GO" id="GO:0016491">
    <property type="term" value="F:oxidoreductase activity"/>
    <property type="evidence" value="ECO:0007669"/>
    <property type="project" value="UniProtKB-KW"/>
</dbReference>
<dbReference type="EMBL" id="ML743578">
    <property type="protein sequence ID" value="KAE8137307.1"/>
    <property type="molecule type" value="Genomic_DNA"/>
</dbReference>
<dbReference type="InterPro" id="IPR042098">
    <property type="entry name" value="TauD-like_sf"/>
</dbReference>
<dbReference type="PANTHER" id="PTHR10696">
    <property type="entry name" value="GAMMA-BUTYROBETAINE HYDROXYLASE-RELATED"/>
    <property type="match status" value="1"/>
</dbReference>
<gene>
    <name evidence="3" type="ORF">BDV38DRAFT_293067</name>
</gene>
<dbReference type="Pfam" id="PF02668">
    <property type="entry name" value="TauD"/>
    <property type="match status" value="1"/>
</dbReference>
<evidence type="ECO:0000259" key="2">
    <source>
        <dbReference type="Pfam" id="PF02668"/>
    </source>
</evidence>
<dbReference type="FunFam" id="3.60.130.10:FF:000011">
    <property type="entry name" value="Taurine catabolism dioxygenase TauD"/>
    <property type="match status" value="1"/>
</dbReference>
<evidence type="ECO:0000313" key="4">
    <source>
        <dbReference type="Proteomes" id="UP000325672"/>
    </source>
</evidence>
<dbReference type="SUPFAM" id="SSF51197">
    <property type="entry name" value="Clavaminate synthase-like"/>
    <property type="match status" value="1"/>
</dbReference>
<reference evidence="3 4" key="1">
    <citation type="submission" date="2019-04" db="EMBL/GenBank/DDBJ databases">
        <title>Friends and foes A comparative genomics study of 23 Aspergillus species from section Flavi.</title>
        <authorList>
            <consortium name="DOE Joint Genome Institute"/>
            <person name="Kjaerbolling I."/>
            <person name="Vesth T."/>
            <person name="Frisvad J.C."/>
            <person name="Nybo J.L."/>
            <person name="Theobald S."/>
            <person name="Kildgaard S."/>
            <person name="Isbrandt T."/>
            <person name="Kuo A."/>
            <person name="Sato A."/>
            <person name="Lyhne E.K."/>
            <person name="Kogle M.E."/>
            <person name="Wiebenga A."/>
            <person name="Kun R.S."/>
            <person name="Lubbers R.J."/>
            <person name="Makela M.R."/>
            <person name="Barry K."/>
            <person name="Chovatia M."/>
            <person name="Clum A."/>
            <person name="Daum C."/>
            <person name="Haridas S."/>
            <person name="He G."/>
            <person name="LaButti K."/>
            <person name="Lipzen A."/>
            <person name="Mondo S."/>
            <person name="Riley R."/>
            <person name="Salamov A."/>
            <person name="Simmons B.A."/>
            <person name="Magnuson J.K."/>
            <person name="Henrissat B."/>
            <person name="Mortensen U.H."/>
            <person name="Larsen T.O."/>
            <person name="Devries R.P."/>
            <person name="Grigoriev I.V."/>
            <person name="Machida M."/>
            <person name="Baker S.E."/>
            <person name="Andersen M.R."/>
        </authorList>
    </citation>
    <scope>NUCLEOTIDE SEQUENCE [LARGE SCALE GENOMIC DNA]</scope>
    <source>
        <strain evidence="3 4">CBS 117625</strain>
    </source>
</reference>
<dbReference type="GeneID" id="43646370"/>
<dbReference type="OrthoDB" id="272271at2759"/>
<dbReference type="RefSeq" id="XP_031913370.1">
    <property type="nucleotide sequence ID" value="XM_032062160.1"/>
</dbReference>
<dbReference type="AlphaFoldDB" id="A0A5N6STU6"/>
<evidence type="ECO:0000256" key="1">
    <source>
        <dbReference type="ARBA" id="ARBA00023002"/>
    </source>
</evidence>
<keyword evidence="1" id="KW-0560">Oxidoreductase</keyword>
<dbReference type="PANTHER" id="PTHR10696:SF54">
    <property type="entry name" value="FAMILY OXIDOREDUCTASE, PUTATIVE (AFU_ORTHOLOGUE AFUA_4G13850)-RELATED"/>
    <property type="match status" value="1"/>
</dbReference>
<protein>
    <recommendedName>
        <fullName evidence="2">TauD/TfdA-like domain-containing protein</fullName>
    </recommendedName>
</protein>
<dbReference type="InterPro" id="IPR003819">
    <property type="entry name" value="TauD/TfdA-like"/>
</dbReference>
<sequence>MTALGTHPAEPPLQYQPDRAQYEKRGQLRKETENLPSTLPTGFPAKLVSPLVWDGKEMQKRTDWICELNDAQLDEIDRALKSFKALDLPLGFIDQTTFPLPNLHAELRKLSRELHLGRGFFIIRGLRVDDYSREENTIIYIGVSAHVADVRGRQQDTRFNAGKSLIVSHIKDLSRTRDAAKIGAPSNTADKQVFHTDGGDIISLLCLNPSAQGGESYIASSWQIYNILAQQRPDLIHTLSQDWPFDGFGNVERPYSQRPLLFHQPATQSKPERVMMQYARRYFTGFQAQPRSPDIPPLSQAQAEALDALHFLSEDNCASLDFKRGDIQYINNHSIFHARNGFSDEPGNERHLLRLWLRDTEYSWDTPAPLRERWEHVYKDVNPADQVFPLEPNVHKSLGS</sequence>
<evidence type="ECO:0000313" key="3">
    <source>
        <dbReference type="EMBL" id="KAE8137307.1"/>
    </source>
</evidence>
<proteinExistence type="predicted"/>
<name>A0A5N6STU6_ASPPS</name>
<feature type="domain" description="TauD/TfdA-like" evidence="2">
    <location>
        <begin position="92"/>
        <end position="356"/>
    </location>
</feature>
<keyword evidence="4" id="KW-1185">Reference proteome</keyword>